<evidence type="ECO:0000313" key="3">
    <source>
        <dbReference type="Proteomes" id="UP000076532"/>
    </source>
</evidence>
<name>A0A166UUJ0_9AGAM</name>
<protein>
    <recommendedName>
        <fullName evidence="1">G domain-containing protein</fullName>
    </recommendedName>
</protein>
<dbReference type="Pfam" id="PF01926">
    <property type="entry name" value="MMR_HSR1"/>
    <property type="match status" value="1"/>
</dbReference>
<sequence length="283" mass="31697">ISVIGPTGAGKSTFIEYATQQNVGTVGHSLKSETSEIRAVRTKHPDEQGSVIFVDTPGFNDTNRSDIEILVQIAAWFVKIYQKNVPLSAIVYLHRISDNRMVGAPFKNLQMFAGMCGQETMPRVILGTTMWSETKPATGARREKELKGSFWADMIKQGCEAQRFGDSYKYAWELIGKLPTEQENIVLSRAIYHKKNLNATATGVRLTEELNRLITDQKSAARRLEEQVNGQHNPVLVAELQQRKVDIELKIGGMTAQLQQLKVPFGRKFMNFITGKRARKSGV</sequence>
<dbReference type="STRING" id="436010.A0A166UUJ0"/>
<dbReference type="GO" id="GO:0005525">
    <property type="term" value="F:GTP binding"/>
    <property type="evidence" value="ECO:0007669"/>
    <property type="project" value="InterPro"/>
</dbReference>
<accession>A0A166UUJ0</accession>
<gene>
    <name evidence="2" type="ORF">FIBSPDRAFT_723717</name>
</gene>
<organism evidence="2 3">
    <name type="scientific">Athelia psychrophila</name>
    <dbReference type="NCBI Taxonomy" id="1759441"/>
    <lineage>
        <taxon>Eukaryota</taxon>
        <taxon>Fungi</taxon>
        <taxon>Dikarya</taxon>
        <taxon>Basidiomycota</taxon>
        <taxon>Agaricomycotina</taxon>
        <taxon>Agaricomycetes</taxon>
        <taxon>Agaricomycetidae</taxon>
        <taxon>Atheliales</taxon>
        <taxon>Atheliaceae</taxon>
        <taxon>Athelia</taxon>
    </lineage>
</organism>
<dbReference type="OrthoDB" id="8954335at2759"/>
<dbReference type="EMBL" id="KV417487">
    <property type="protein sequence ID" value="KZP32044.1"/>
    <property type="molecule type" value="Genomic_DNA"/>
</dbReference>
<feature type="domain" description="G" evidence="1">
    <location>
        <begin position="1"/>
        <end position="62"/>
    </location>
</feature>
<reference evidence="2 3" key="1">
    <citation type="journal article" date="2016" name="Mol. Biol. Evol.">
        <title>Comparative Genomics of Early-Diverging Mushroom-Forming Fungi Provides Insights into the Origins of Lignocellulose Decay Capabilities.</title>
        <authorList>
            <person name="Nagy L.G."/>
            <person name="Riley R."/>
            <person name="Tritt A."/>
            <person name="Adam C."/>
            <person name="Daum C."/>
            <person name="Floudas D."/>
            <person name="Sun H."/>
            <person name="Yadav J.S."/>
            <person name="Pangilinan J."/>
            <person name="Larsson K.H."/>
            <person name="Matsuura K."/>
            <person name="Barry K."/>
            <person name="Labutti K."/>
            <person name="Kuo R."/>
            <person name="Ohm R.A."/>
            <person name="Bhattacharya S.S."/>
            <person name="Shirouzu T."/>
            <person name="Yoshinaga Y."/>
            <person name="Martin F.M."/>
            <person name="Grigoriev I.V."/>
            <person name="Hibbett D.S."/>
        </authorList>
    </citation>
    <scope>NUCLEOTIDE SEQUENCE [LARGE SCALE GENOMIC DNA]</scope>
    <source>
        <strain evidence="2 3">CBS 109695</strain>
    </source>
</reference>
<proteinExistence type="predicted"/>
<evidence type="ECO:0000313" key="2">
    <source>
        <dbReference type="EMBL" id="KZP32044.1"/>
    </source>
</evidence>
<keyword evidence="3" id="KW-1185">Reference proteome</keyword>
<dbReference type="InterPro" id="IPR027417">
    <property type="entry name" value="P-loop_NTPase"/>
</dbReference>
<dbReference type="AlphaFoldDB" id="A0A166UUJ0"/>
<dbReference type="SUPFAM" id="SSF52540">
    <property type="entry name" value="P-loop containing nucleoside triphosphate hydrolases"/>
    <property type="match status" value="1"/>
</dbReference>
<dbReference type="Proteomes" id="UP000076532">
    <property type="component" value="Unassembled WGS sequence"/>
</dbReference>
<dbReference type="Gene3D" id="3.40.50.300">
    <property type="entry name" value="P-loop containing nucleotide triphosphate hydrolases"/>
    <property type="match status" value="1"/>
</dbReference>
<dbReference type="InterPro" id="IPR006073">
    <property type="entry name" value="GTP-bd"/>
</dbReference>
<feature type="non-terminal residue" evidence="2">
    <location>
        <position position="1"/>
    </location>
</feature>
<evidence type="ECO:0000259" key="1">
    <source>
        <dbReference type="Pfam" id="PF01926"/>
    </source>
</evidence>
<dbReference type="CDD" id="cd00882">
    <property type="entry name" value="Ras_like_GTPase"/>
    <property type="match status" value="1"/>
</dbReference>